<name>A0A5Q2TL57_9BACI</name>
<organism evidence="1 2">
    <name type="scientific">Gracilibacillus salitolerans</name>
    <dbReference type="NCBI Taxonomy" id="2663022"/>
    <lineage>
        <taxon>Bacteria</taxon>
        <taxon>Bacillati</taxon>
        <taxon>Bacillota</taxon>
        <taxon>Bacilli</taxon>
        <taxon>Bacillales</taxon>
        <taxon>Bacillaceae</taxon>
        <taxon>Gracilibacillus</taxon>
    </lineage>
</organism>
<protein>
    <submittedName>
        <fullName evidence="1">Uncharacterized protein</fullName>
    </submittedName>
</protein>
<accession>A0A5Q2TL57</accession>
<gene>
    <name evidence="1" type="ORF">GI584_17455</name>
</gene>
<sequence length="262" mass="30506">MRAIILPTIGIWLVFHYMCGSIFGDVECDPVSMEEKAVKGDGLLINRLKILFFNRLHFLKSSDRPLAPNVIEQFETIYEQYIVKDSGLWIDYDLDYPKHLFLQYLIKVKDVLVHGSNNPDIEIFEPRNQTLANNKPVKAVFAASDAIWSLYFAVINRSEYQGTLKNLCFSIPTKKEVKRYYYFSVNQDFQGEYWRNGTMYILPKSAFAQGGSREEWICQDKVKPLAKISVTPEEFPFLDQVRKHDENMAHVKVVLTALFWNK</sequence>
<dbReference type="EMBL" id="CP045915">
    <property type="protein sequence ID" value="QGH35724.1"/>
    <property type="molecule type" value="Genomic_DNA"/>
</dbReference>
<dbReference type="Proteomes" id="UP000339690">
    <property type="component" value="Chromosome"/>
</dbReference>
<evidence type="ECO:0000313" key="2">
    <source>
        <dbReference type="Proteomes" id="UP000339690"/>
    </source>
</evidence>
<dbReference type="AlphaFoldDB" id="A0A5Q2TL57"/>
<proteinExistence type="predicted"/>
<dbReference type="KEGG" id="grc:GI584_17455"/>
<keyword evidence="2" id="KW-1185">Reference proteome</keyword>
<reference evidence="1 2" key="1">
    <citation type="submission" date="2019-11" db="EMBL/GenBank/DDBJ databases">
        <title>Gracilibacillus salitolerans sp. nov., a moderate halophile isolated from a saline soil in northwest China.</title>
        <authorList>
            <person name="Gan L."/>
        </authorList>
    </citation>
    <scope>NUCLEOTIDE SEQUENCE [LARGE SCALE GENOMIC DNA]</scope>
    <source>
        <strain evidence="1 2">SCU50</strain>
    </source>
</reference>
<evidence type="ECO:0000313" key="1">
    <source>
        <dbReference type="EMBL" id="QGH35724.1"/>
    </source>
</evidence>